<reference evidence="2" key="1">
    <citation type="submission" date="2021-10" db="EMBL/GenBank/DDBJ databases">
        <title>De novo Genome Assembly of Clathrus columnatus (Basidiomycota, Fungi) Using Illumina and Nanopore Sequence Data.</title>
        <authorList>
            <person name="Ogiso-Tanaka E."/>
            <person name="Itagaki H."/>
            <person name="Hosoya T."/>
            <person name="Hosaka K."/>
        </authorList>
    </citation>
    <scope>NUCLEOTIDE SEQUENCE</scope>
    <source>
        <strain evidence="2">MO-923</strain>
    </source>
</reference>
<protein>
    <recommendedName>
        <fullName evidence="1">F-box domain-containing protein</fullName>
    </recommendedName>
</protein>
<sequence length="359" mass="38995">MSSSLPFELLRPIVEHVNEKNSLVSLTQVSPSFQVEAERALYRSVILHYNDMGLISALSSPKRALLVQECSLYLAPGSKGKAPSTTTSIPPAFLVLSKMKNLKSLTIRGNLPSKPIQFPFSLDTFCTTEAMSKTLVSFLRTQPSITRLTLLSSPLPTTPVPPPKVVASMLPNAHSLATLTPQAALPLIPSKPVSHVHILAWAKSHMSDVAPVMASSSGPMRALMCAQGFELTPTDMGLLAMHIPTLTFLGDVVLTEDISAYTPALSRMPNLKTILVSRQSATLKESSSPSSPLSSRAVERNTLATLGRACRSLEKVAFTQMCSAPYVWERSSRKETTDEWVIKKVDEPTEVAGSLWKRS</sequence>
<keyword evidence="3" id="KW-1185">Reference proteome</keyword>
<evidence type="ECO:0000259" key="1">
    <source>
        <dbReference type="PROSITE" id="PS50181"/>
    </source>
</evidence>
<evidence type="ECO:0000313" key="3">
    <source>
        <dbReference type="Proteomes" id="UP001050691"/>
    </source>
</evidence>
<dbReference type="Proteomes" id="UP001050691">
    <property type="component" value="Unassembled WGS sequence"/>
</dbReference>
<comment type="caution">
    <text evidence="2">The sequence shown here is derived from an EMBL/GenBank/DDBJ whole genome shotgun (WGS) entry which is preliminary data.</text>
</comment>
<evidence type="ECO:0000313" key="2">
    <source>
        <dbReference type="EMBL" id="GJJ08227.1"/>
    </source>
</evidence>
<organism evidence="2 3">
    <name type="scientific">Clathrus columnatus</name>
    <dbReference type="NCBI Taxonomy" id="1419009"/>
    <lineage>
        <taxon>Eukaryota</taxon>
        <taxon>Fungi</taxon>
        <taxon>Dikarya</taxon>
        <taxon>Basidiomycota</taxon>
        <taxon>Agaricomycotina</taxon>
        <taxon>Agaricomycetes</taxon>
        <taxon>Phallomycetidae</taxon>
        <taxon>Phallales</taxon>
        <taxon>Clathraceae</taxon>
        <taxon>Clathrus</taxon>
    </lineage>
</organism>
<dbReference type="AlphaFoldDB" id="A0AAV5A3N8"/>
<accession>A0AAV5A3N8</accession>
<feature type="domain" description="F-box" evidence="1">
    <location>
        <begin position="1"/>
        <end position="45"/>
    </location>
</feature>
<gene>
    <name evidence="2" type="ORF">Clacol_002436</name>
</gene>
<dbReference type="PROSITE" id="PS50181">
    <property type="entry name" value="FBOX"/>
    <property type="match status" value="1"/>
</dbReference>
<dbReference type="InterPro" id="IPR001810">
    <property type="entry name" value="F-box_dom"/>
</dbReference>
<name>A0AAV5A3N8_9AGAM</name>
<proteinExistence type="predicted"/>
<dbReference type="EMBL" id="BPWL01000003">
    <property type="protein sequence ID" value="GJJ08227.1"/>
    <property type="molecule type" value="Genomic_DNA"/>
</dbReference>